<sequence>MSGALSAGRPGGDRAHRLDARRHLYITQGTPNVFPWFVAAAPLIAWVGVLVKFLPVVTAWIFFAALVPDERILIELFRR</sequence>
<evidence type="ECO:0000313" key="3">
    <source>
        <dbReference type="Proteomes" id="UP001271792"/>
    </source>
</evidence>
<dbReference type="RefSeq" id="WP_319990343.1">
    <property type="nucleotide sequence ID" value="NZ_JAXAVV010000054.1"/>
</dbReference>
<evidence type="ECO:0000256" key="1">
    <source>
        <dbReference type="SAM" id="Phobius"/>
    </source>
</evidence>
<evidence type="ECO:0000313" key="2">
    <source>
        <dbReference type="EMBL" id="MDX8056694.1"/>
    </source>
</evidence>
<dbReference type="EMBL" id="JAXAVV010000054">
    <property type="protein sequence ID" value="MDX8056694.1"/>
    <property type="molecule type" value="Genomic_DNA"/>
</dbReference>
<comment type="caution">
    <text evidence="2">The sequence shown here is derived from an EMBL/GenBank/DDBJ whole genome shotgun (WGS) entry which is preliminary data.</text>
</comment>
<feature type="transmembrane region" description="Helical" evidence="1">
    <location>
        <begin position="43"/>
        <end position="67"/>
    </location>
</feature>
<keyword evidence="1" id="KW-0812">Transmembrane</keyword>
<keyword evidence="3" id="KW-1185">Reference proteome</keyword>
<keyword evidence="1" id="KW-1133">Transmembrane helix</keyword>
<accession>A0ABU4U7W2</accession>
<keyword evidence="1" id="KW-0472">Membrane</keyword>
<protein>
    <submittedName>
        <fullName evidence="2">Uncharacterized protein</fullName>
    </submittedName>
</protein>
<gene>
    <name evidence="2" type="ORF">SK571_45630</name>
</gene>
<dbReference type="Proteomes" id="UP001271792">
    <property type="component" value="Unassembled WGS sequence"/>
</dbReference>
<organism evidence="2 3">
    <name type="scientific">Lentzea kristufekii</name>
    <dbReference type="NCBI Taxonomy" id="3095430"/>
    <lineage>
        <taxon>Bacteria</taxon>
        <taxon>Bacillati</taxon>
        <taxon>Actinomycetota</taxon>
        <taxon>Actinomycetes</taxon>
        <taxon>Pseudonocardiales</taxon>
        <taxon>Pseudonocardiaceae</taxon>
        <taxon>Lentzea</taxon>
    </lineage>
</organism>
<reference evidence="2 3" key="1">
    <citation type="submission" date="2023-11" db="EMBL/GenBank/DDBJ databases">
        <title>Lentzea sokolovensis, sp. nov., Lentzea kristufkii, sp. nov., and Lentzea miocenensis, sp. nov., rare actinobacteria from Sokolov Coal Basin, Miocene lacustrine sediment, Czech Republic.</title>
        <authorList>
            <person name="Lara A."/>
            <person name="Kotroba L."/>
            <person name="Nouioui I."/>
            <person name="Neumann-Schaal M."/>
            <person name="Mast Y."/>
            <person name="Chronakova A."/>
        </authorList>
    </citation>
    <scope>NUCLEOTIDE SEQUENCE [LARGE SCALE GENOMIC DNA]</scope>
    <source>
        <strain evidence="2 3">BCCO 10_0798</strain>
    </source>
</reference>
<name>A0ABU4U7W2_9PSEU</name>
<proteinExistence type="predicted"/>